<dbReference type="PROSITE" id="PS51462">
    <property type="entry name" value="NUDIX"/>
    <property type="match status" value="1"/>
</dbReference>
<dbReference type="Pfam" id="PF18290">
    <property type="entry name" value="Nudix_hydro"/>
    <property type="match status" value="1"/>
</dbReference>
<evidence type="ECO:0000256" key="3">
    <source>
        <dbReference type="RuleBase" id="RU003476"/>
    </source>
</evidence>
<evidence type="ECO:0000313" key="6">
    <source>
        <dbReference type="Proteomes" id="UP000011864"/>
    </source>
</evidence>
<dbReference type="KEGG" id="gps:C427_0290"/>
<dbReference type="PANTHER" id="PTHR13994:SF13">
    <property type="entry name" value="FI03680P"/>
    <property type="match status" value="1"/>
</dbReference>
<dbReference type="HOGENOM" id="CLU_054299_3_0_6"/>
<gene>
    <name evidence="5" type="ORF">C427_0290</name>
</gene>
<dbReference type="InterPro" id="IPR000086">
    <property type="entry name" value="NUDIX_hydrolase_dom"/>
</dbReference>
<dbReference type="PROSITE" id="PS00893">
    <property type="entry name" value="NUDIX_BOX"/>
    <property type="match status" value="1"/>
</dbReference>
<dbReference type="RefSeq" id="WP_007637955.1">
    <property type="nucleotide sequence ID" value="NC_020514.1"/>
</dbReference>
<reference evidence="5 6" key="1">
    <citation type="journal article" date="2013" name="Genome Announc.">
        <title>Complete Genome Sequence of Glaciecola psychrophila Strain 170T.</title>
        <authorList>
            <person name="Yin J."/>
            <person name="Chen J."/>
            <person name="Liu G."/>
            <person name="Yu Y."/>
            <person name="Song L."/>
            <person name="Wang X."/>
            <person name="Qu X."/>
        </authorList>
    </citation>
    <scope>NUCLEOTIDE SEQUENCE [LARGE SCALE GENOMIC DNA]</scope>
    <source>
        <strain evidence="5 6">170</strain>
    </source>
</reference>
<dbReference type="GO" id="GO:0051287">
    <property type="term" value="F:NAD binding"/>
    <property type="evidence" value="ECO:0007669"/>
    <property type="project" value="TreeGrafter"/>
</dbReference>
<keyword evidence="2 3" id="KW-0378">Hydrolase</keyword>
<evidence type="ECO:0000256" key="2">
    <source>
        <dbReference type="ARBA" id="ARBA00022801"/>
    </source>
</evidence>
<accession>K6YY60</accession>
<sequence>MLAFEYNRFNGIIVDSDQIPEDIDVFLPQLNALLSHAKQHNKAIIWLTLPLDLAHLIAVATTQGFTFHNCLPTEVTLIFKSQPQDFVPFMPTHSLGAGGLVQNSKGEILVIRERGATTYKLPGGHIELGETIEDAVIREVLEETGIQTSFDTVLGMASTHPYRFGKSNIYMVCKLVPISTQIDIQDTHEIDDAKWELPQDYLADNNNSVFNKYLIKSLLNASGLSKSTLDLSQFSKLKHEVFLAENTPK</sequence>
<dbReference type="Proteomes" id="UP000011864">
    <property type="component" value="Chromosome"/>
</dbReference>
<dbReference type="AlphaFoldDB" id="K6YY60"/>
<comment type="cofactor">
    <cofactor evidence="1">
        <name>Mg(2+)</name>
        <dbReference type="ChEBI" id="CHEBI:18420"/>
    </cofactor>
</comment>
<dbReference type="Gene3D" id="3.40.630.30">
    <property type="match status" value="1"/>
</dbReference>
<evidence type="ECO:0000256" key="1">
    <source>
        <dbReference type="ARBA" id="ARBA00001946"/>
    </source>
</evidence>
<evidence type="ECO:0000259" key="4">
    <source>
        <dbReference type="PROSITE" id="PS51462"/>
    </source>
</evidence>
<dbReference type="InterPro" id="IPR015797">
    <property type="entry name" value="NUDIX_hydrolase-like_dom_sf"/>
</dbReference>
<dbReference type="InterPro" id="IPR040618">
    <property type="entry name" value="Pre-Nudix"/>
</dbReference>
<dbReference type="STRING" id="1129794.C427_0290"/>
<dbReference type="GO" id="GO:0047631">
    <property type="term" value="F:ADP-ribose diphosphatase activity"/>
    <property type="evidence" value="ECO:0007669"/>
    <property type="project" value="TreeGrafter"/>
</dbReference>
<organism evidence="5 6">
    <name type="scientific">Paraglaciecola psychrophila 170</name>
    <dbReference type="NCBI Taxonomy" id="1129794"/>
    <lineage>
        <taxon>Bacteria</taxon>
        <taxon>Pseudomonadati</taxon>
        <taxon>Pseudomonadota</taxon>
        <taxon>Gammaproteobacteria</taxon>
        <taxon>Alteromonadales</taxon>
        <taxon>Alteromonadaceae</taxon>
        <taxon>Paraglaciecola</taxon>
    </lineage>
</organism>
<dbReference type="CDD" id="cd04670">
    <property type="entry name" value="NUDIX_ASFGF2_Nudt6"/>
    <property type="match status" value="1"/>
</dbReference>
<dbReference type="InterPro" id="IPR003293">
    <property type="entry name" value="Nudix_hydrolase6-like"/>
</dbReference>
<keyword evidence="6" id="KW-1185">Reference proteome</keyword>
<dbReference type="eggNOG" id="COG0494">
    <property type="taxonomic scope" value="Bacteria"/>
</dbReference>
<proteinExistence type="inferred from homology"/>
<dbReference type="GO" id="GO:0035529">
    <property type="term" value="F:NADH pyrophosphatase activity"/>
    <property type="evidence" value="ECO:0007669"/>
    <property type="project" value="TreeGrafter"/>
</dbReference>
<dbReference type="PATRIC" id="fig|1129794.4.peg.285"/>
<dbReference type="SUPFAM" id="SSF55811">
    <property type="entry name" value="Nudix"/>
    <property type="match status" value="1"/>
</dbReference>
<dbReference type="Gene3D" id="3.90.79.10">
    <property type="entry name" value="Nucleoside Triphosphate Pyrophosphohydrolase"/>
    <property type="match status" value="1"/>
</dbReference>
<dbReference type="EMBL" id="CP003837">
    <property type="protein sequence ID" value="AGH42400.1"/>
    <property type="molecule type" value="Genomic_DNA"/>
</dbReference>
<dbReference type="InterPro" id="IPR020084">
    <property type="entry name" value="NUDIX_hydrolase_CS"/>
</dbReference>
<dbReference type="PRINTS" id="PR00502">
    <property type="entry name" value="NUDIXFAMILY"/>
</dbReference>
<dbReference type="InterPro" id="IPR020476">
    <property type="entry name" value="Nudix_hydrolase"/>
</dbReference>
<feature type="domain" description="Nudix hydrolase" evidence="4">
    <location>
        <begin position="92"/>
        <end position="218"/>
    </location>
</feature>
<name>K6YY60_9ALTE</name>
<comment type="similarity">
    <text evidence="3">Belongs to the Nudix hydrolase family.</text>
</comment>
<dbReference type="OrthoDB" id="9787476at2"/>
<evidence type="ECO:0000313" key="5">
    <source>
        <dbReference type="EMBL" id="AGH42400.1"/>
    </source>
</evidence>
<protein>
    <recommendedName>
        <fullName evidence="4">Nudix hydrolase domain-containing protein</fullName>
    </recommendedName>
</protein>
<dbReference type="Pfam" id="PF00293">
    <property type="entry name" value="NUDIX"/>
    <property type="match status" value="1"/>
</dbReference>
<dbReference type="PANTHER" id="PTHR13994">
    <property type="entry name" value="NUDIX HYDROLASE RELATED"/>
    <property type="match status" value="1"/>
</dbReference>